<dbReference type="Pfam" id="PF25043">
    <property type="entry name" value="DUF7788"/>
    <property type="match status" value="1"/>
</dbReference>
<comment type="caution">
    <text evidence="2">The sequence shown here is derived from an EMBL/GenBank/DDBJ whole genome shotgun (WGS) entry which is preliminary data.</text>
</comment>
<feature type="domain" description="DUF7788" evidence="1">
    <location>
        <begin position="1"/>
        <end position="83"/>
    </location>
</feature>
<evidence type="ECO:0000259" key="1">
    <source>
        <dbReference type="Pfam" id="PF25043"/>
    </source>
</evidence>
<evidence type="ECO:0000313" key="3">
    <source>
        <dbReference type="Proteomes" id="UP001231189"/>
    </source>
</evidence>
<evidence type="ECO:0000313" key="2">
    <source>
        <dbReference type="EMBL" id="KAK1613455.1"/>
    </source>
</evidence>
<reference evidence="2" key="1">
    <citation type="submission" date="2023-07" db="EMBL/GenBank/DDBJ databases">
        <title>A chromosome-level genome assembly of Lolium multiflorum.</title>
        <authorList>
            <person name="Chen Y."/>
            <person name="Copetti D."/>
            <person name="Kolliker R."/>
            <person name="Studer B."/>
        </authorList>
    </citation>
    <scope>NUCLEOTIDE SEQUENCE</scope>
    <source>
        <strain evidence="2">02402/16</strain>
        <tissue evidence="2">Leaf</tissue>
    </source>
</reference>
<dbReference type="InterPro" id="IPR036465">
    <property type="entry name" value="vWFA_dom_sf"/>
</dbReference>
<name>A0AAD8R267_LOLMU</name>
<protein>
    <recommendedName>
        <fullName evidence="1">DUF7788 domain-containing protein</fullName>
    </recommendedName>
</protein>
<dbReference type="Proteomes" id="UP001231189">
    <property type="component" value="Unassembled WGS sequence"/>
</dbReference>
<dbReference type="PANTHER" id="PTHR31373:SF26">
    <property type="entry name" value="TROVE DOMAIN-CONTAINING PROTEIN"/>
    <property type="match status" value="1"/>
</dbReference>
<dbReference type="PANTHER" id="PTHR31373">
    <property type="entry name" value="OS06G0652100 PROTEIN"/>
    <property type="match status" value="1"/>
</dbReference>
<dbReference type="InterPro" id="IPR056690">
    <property type="entry name" value="DUF7788"/>
</dbReference>
<sequence>MVKKVFVFSDMEFDQASSRPWETDYEAITRKYSETRYGDTPQIVLWNLRCSRSTLVTAEQKEVALVSGFSKNMLKIFLGGEEEAIPDIPCEEEAIPNIPMPRDVMEKAISGLEYEKLVVFD</sequence>
<dbReference type="InterPro" id="IPR011205">
    <property type="entry name" value="UCP015417_vWA"/>
</dbReference>
<dbReference type="EMBL" id="JAUUTY010000007">
    <property type="protein sequence ID" value="KAK1613455.1"/>
    <property type="molecule type" value="Genomic_DNA"/>
</dbReference>
<accession>A0AAD8R267</accession>
<proteinExistence type="predicted"/>
<dbReference type="Gene3D" id="3.40.50.410">
    <property type="entry name" value="von Willebrand factor, type A domain"/>
    <property type="match status" value="1"/>
</dbReference>
<dbReference type="AlphaFoldDB" id="A0AAD8R267"/>
<organism evidence="2 3">
    <name type="scientific">Lolium multiflorum</name>
    <name type="common">Italian ryegrass</name>
    <name type="synonym">Lolium perenne subsp. multiflorum</name>
    <dbReference type="NCBI Taxonomy" id="4521"/>
    <lineage>
        <taxon>Eukaryota</taxon>
        <taxon>Viridiplantae</taxon>
        <taxon>Streptophyta</taxon>
        <taxon>Embryophyta</taxon>
        <taxon>Tracheophyta</taxon>
        <taxon>Spermatophyta</taxon>
        <taxon>Magnoliopsida</taxon>
        <taxon>Liliopsida</taxon>
        <taxon>Poales</taxon>
        <taxon>Poaceae</taxon>
        <taxon>BOP clade</taxon>
        <taxon>Pooideae</taxon>
        <taxon>Poodae</taxon>
        <taxon>Poeae</taxon>
        <taxon>Poeae Chloroplast Group 2 (Poeae type)</taxon>
        <taxon>Loliodinae</taxon>
        <taxon>Loliinae</taxon>
        <taxon>Lolium</taxon>
    </lineage>
</organism>
<keyword evidence="3" id="KW-1185">Reference proteome</keyword>
<gene>
    <name evidence="2" type="ORF">QYE76_037128</name>
</gene>